<reference evidence="3" key="1">
    <citation type="submission" date="2013-05" db="EMBL/GenBank/DDBJ databases">
        <title>The Genome sequence of Mucor circinelloides f. circinelloides 1006PhL.</title>
        <authorList>
            <consortium name="The Broad Institute Genomics Platform"/>
            <person name="Cuomo C."/>
            <person name="Earl A."/>
            <person name="Findley K."/>
            <person name="Lee S.C."/>
            <person name="Walker B."/>
            <person name="Young S."/>
            <person name="Zeng Q."/>
            <person name="Gargeya S."/>
            <person name="Fitzgerald M."/>
            <person name="Haas B."/>
            <person name="Abouelleil A."/>
            <person name="Allen A.W."/>
            <person name="Alvarado L."/>
            <person name="Arachchi H.M."/>
            <person name="Berlin A.M."/>
            <person name="Chapman S.B."/>
            <person name="Gainer-Dewar J."/>
            <person name="Goldberg J."/>
            <person name="Griggs A."/>
            <person name="Gujja S."/>
            <person name="Hansen M."/>
            <person name="Howarth C."/>
            <person name="Imamovic A."/>
            <person name="Ireland A."/>
            <person name="Larimer J."/>
            <person name="McCowan C."/>
            <person name="Murphy C."/>
            <person name="Pearson M."/>
            <person name="Poon T.W."/>
            <person name="Priest M."/>
            <person name="Roberts A."/>
            <person name="Saif S."/>
            <person name="Shea T."/>
            <person name="Sisk P."/>
            <person name="Sykes S."/>
            <person name="Wortman J."/>
            <person name="Nusbaum C."/>
            <person name="Birren B."/>
        </authorList>
    </citation>
    <scope>NUCLEOTIDE SEQUENCE [LARGE SCALE GENOMIC DNA]</scope>
    <source>
        <strain evidence="3">1006PhL</strain>
    </source>
</reference>
<dbReference type="PANTHER" id="PTHR10404:SF46">
    <property type="entry name" value="VACUOLAR PROTEIN SORTING-ASSOCIATED PROTEIN 70"/>
    <property type="match status" value="1"/>
</dbReference>
<dbReference type="InterPro" id="IPR007365">
    <property type="entry name" value="TFR-like_dimer_dom"/>
</dbReference>
<organism evidence="2 3">
    <name type="scientific">Mucor circinelloides f. circinelloides (strain 1006PhL)</name>
    <name type="common">Mucormycosis agent</name>
    <name type="synonym">Calyptromyces circinelloides</name>
    <dbReference type="NCBI Taxonomy" id="1220926"/>
    <lineage>
        <taxon>Eukaryota</taxon>
        <taxon>Fungi</taxon>
        <taxon>Fungi incertae sedis</taxon>
        <taxon>Mucoromycota</taxon>
        <taxon>Mucoromycotina</taxon>
        <taxon>Mucoromycetes</taxon>
        <taxon>Mucorales</taxon>
        <taxon>Mucorineae</taxon>
        <taxon>Mucoraceae</taxon>
        <taxon>Mucor</taxon>
    </lineage>
</organism>
<proteinExistence type="predicted"/>
<feature type="domain" description="Transferrin receptor-like dimerisation" evidence="1">
    <location>
        <begin position="30"/>
        <end position="131"/>
    </location>
</feature>
<protein>
    <recommendedName>
        <fullName evidence="1">Transferrin receptor-like dimerisation domain-containing protein</fullName>
    </recommendedName>
</protein>
<dbReference type="PANTHER" id="PTHR10404">
    <property type="entry name" value="N-ACETYLATED-ALPHA-LINKED ACIDIC DIPEPTIDASE"/>
    <property type="match status" value="1"/>
</dbReference>
<evidence type="ECO:0000313" key="3">
    <source>
        <dbReference type="Proteomes" id="UP000014254"/>
    </source>
</evidence>
<dbReference type="Proteomes" id="UP000014254">
    <property type="component" value="Unassembled WGS sequence"/>
</dbReference>
<accession>S2JK69</accession>
<sequence length="171" mass="20028">MLATKHNVESTTRSPSSEFCFQISIQHKRQRLEERLAEYKSLDNIPSVLAKRLARTNNRLTFFERGLIDPEGIPGRNWFKHVVYAPGLWTGYSSQVFPAIAEGIGAKDYAQTRHAEERAAWAIRQESKILKNKYQVYIFFCENNSKQFRPCKFMVMYMFLWGGRSFESLKF</sequence>
<dbReference type="InterPro" id="IPR039373">
    <property type="entry name" value="Peptidase_M28B"/>
</dbReference>
<dbReference type="AlphaFoldDB" id="S2JK69"/>
<dbReference type="OrthoDB" id="4096022at2759"/>
<dbReference type="EMBL" id="KE124094">
    <property type="protein sequence ID" value="EPB82893.1"/>
    <property type="molecule type" value="Genomic_DNA"/>
</dbReference>
<evidence type="ECO:0000313" key="2">
    <source>
        <dbReference type="EMBL" id="EPB82893.1"/>
    </source>
</evidence>
<keyword evidence="3" id="KW-1185">Reference proteome</keyword>
<dbReference type="STRING" id="1220926.S2JK69"/>
<dbReference type="eggNOG" id="KOG2195">
    <property type="taxonomic scope" value="Eukaryota"/>
</dbReference>
<dbReference type="VEuPathDB" id="FungiDB:HMPREF1544_10364"/>
<dbReference type="InParanoid" id="S2JK69"/>
<dbReference type="Gene3D" id="1.20.930.40">
    <property type="entry name" value="Transferrin receptor-like, dimerisation domain"/>
    <property type="match status" value="1"/>
</dbReference>
<evidence type="ECO:0000259" key="1">
    <source>
        <dbReference type="Pfam" id="PF04253"/>
    </source>
</evidence>
<dbReference type="InterPro" id="IPR036757">
    <property type="entry name" value="TFR-like_dimer_dom_sf"/>
</dbReference>
<dbReference type="GO" id="GO:0004180">
    <property type="term" value="F:carboxypeptidase activity"/>
    <property type="evidence" value="ECO:0007669"/>
    <property type="project" value="TreeGrafter"/>
</dbReference>
<dbReference type="SUPFAM" id="SSF47672">
    <property type="entry name" value="Transferrin receptor-like dimerisation domain"/>
    <property type="match status" value="1"/>
</dbReference>
<dbReference type="Pfam" id="PF04253">
    <property type="entry name" value="TFR_dimer"/>
    <property type="match status" value="1"/>
</dbReference>
<gene>
    <name evidence="2" type="ORF">HMPREF1544_10364</name>
</gene>
<name>S2JK69_MUCC1</name>